<feature type="zinc finger region" description="RING-Gid-type" evidence="1">
    <location>
        <begin position="48"/>
        <end position="124"/>
    </location>
</feature>
<reference evidence="3 4" key="1">
    <citation type="journal article" date="2020" name="BMC Genomics">
        <title>Intraspecific diversification of the crop wild relative Brassica cretica Lam. using demographic model selection.</title>
        <authorList>
            <person name="Kioukis A."/>
            <person name="Michalopoulou V.A."/>
            <person name="Briers L."/>
            <person name="Pirintsos S."/>
            <person name="Studholme D.J."/>
            <person name="Pavlidis P."/>
            <person name="Sarris P.F."/>
        </authorList>
    </citation>
    <scope>NUCLEOTIDE SEQUENCE [LARGE SCALE GENOMIC DNA]</scope>
    <source>
        <strain evidence="4">cv. PFS-1207/04</strain>
    </source>
</reference>
<protein>
    <recommendedName>
        <fullName evidence="2">RING-Gid-type domain-containing protein</fullName>
    </recommendedName>
</protein>
<dbReference type="InterPro" id="IPR044063">
    <property type="entry name" value="ZF_RING_GID"/>
</dbReference>
<sequence>MFKWIEGMQCSLLKSRALLYSEDLHFLPNLLFFGDVSVILSPLVTEGCTKEDPLSQESFRKLALPLPYSKKHHSKLVCYISKELMDTENPQVFPNGYVYSTKALKEMADKSGVSTDLVEVCSVALRMNQLISYHLSSKSKPL</sequence>
<dbReference type="PANTHER" id="PTHR12170">
    <property type="entry name" value="MACROPHAGE ERYTHROBLAST ATTACHER-RELATED"/>
    <property type="match status" value="1"/>
</dbReference>
<keyword evidence="1" id="KW-0479">Metal-binding</keyword>
<keyword evidence="1" id="KW-0863">Zinc-finger</keyword>
<feature type="domain" description="RING-Gid-type" evidence="2">
    <location>
        <begin position="48"/>
        <end position="124"/>
    </location>
</feature>
<evidence type="ECO:0000313" key="3">
    <source>
        <dbReference type="EMBL" id="KAF3516584.1"/>
    </source>
</evidence>
<name>A0ABQ7AR18_BRACR</name>
<dbReference type="PANTHER" id="PTHR12170:SF2">
    <property type="entry name" value="E3 UBIQUITIN-PROTEIN TRANSFERASE MAEA"/>
    <property type="match status" value="1"/>
</dbReference>
<gene>
    <name evidence="3" type="ORF">DY000_02061399</name>
</gene>
<proteinExistence type="predicted"/>
<comment type="caution">
    <text evidence="3">The sequence shown here is derived from an EMBL/GenBank/DDBJ whole genome shotgun (WGS) entry which is preliminary data.</text>
</comment>
<keyword evidence="1" id="KW-0862">Zinc</keyword>
<organism evidence="3 4">
    <name type="scientific">Brassica cretica</name>
    <name type="common">Mustard</name>
    <dbReference type="NCBI Taxonomy" id="69181"/>
    <lineage>
        <taxon>Eukaryota</taxon>
        <taxon>Viridiplantae</taxon>
        <taxon>Streptophyta</taxon>
        <taxon>Embryophyta</taxon>
        <taxon>Tracheophyta</taxon>
        <taxon>Spermatophyta</taxon>
        <taxon>Magnoliopsida</taxon>
        <taxon>eudicotyledons</taxon>
        <taxon>Gunneridae</taxon>
        <taxon>Pentapetalae</taxon>
        <taxon>rosids</taxon>
        <taxon>malvids</taxon>
        <taxon>Brassicales</taxon>
        <taxon>Brassicaceae</taxon>
        <taxon>Brassiceae</taxon>
        <taxon>Brassica</taxon>
    </lineage>
</organism>
<evidence type="ECO:0000256" key="1">
    <source>
        <dbReference type="PROSITE-ProRule" id="PRU01215"/>
    </source>
</evidence>
<dbReference type="EMBL" id="QGKV02001556">
    <property type="protein sequence ID" value="KAF3516584.1"/>
    <property type="molecule type" value="Genomic_DNA"/>
</dbReference>
<dbReference type="PROSITE" id="PS51867">
    <property type="entry name" value="ZF_RING_GID"/>
    <property type="match status" value="1"/>
</dbReference>
<dbReference type="CDD" id="cd16659">
    <property type="entry name" value="RING-Ubox_Emp"/>
    <property type="match status" value="1"/>
</dbReference>
<dbReference type="Proteomes" id="UP000266723">
    <property type="component" value="Unassembled WGS sequence"/>
</dbReference>
<evidence type="ECO:0000259" key="2">
    <source>
        <dbReference type="PROSITE" id="PS51867"/>
    </source>
</evidence>
<evidence type="ECO:0000313" key="4">
    <source>
        <dbReference type="Proteomes" id="UP000266723"/>
    </source>
</evidence>
<accession>A0ABQ7AR18</accession>
<dbReference type="InterPro" id="IPR045098">
    <property type="entry name" value="Fyv10_fam"/>
</dbReference>
<keyword evidence="4" id="KW-1185">Reference proteome</keyword>